<dbReference type="PANTHER" id="PTHR12308:SF77">
    <property type="entry name" value="MEMBRANE STRESS RESPONSE PROTEIN (IST2), PUTATIVE (AFU_ORTHOLOGUE AFUA_4G03330)-RELATED"/>
    <property type="match status" value="1"/>
</dbReference>
<evidence type="ECO:0000259" key="7">
    <source>
        <dbReference type="Pfam" id="PF20877"/>
    </source>
</evidence>
<keyword evidence="9" id="KW-1185">Reference proteome</keyword>
<feature type="domain" description="Anoctamin alpha-beta plait" evidence="7">
    <location>
        <begin position="30"/>
        <end position="151"/>
    </location>
</feature>
<evidence type="ECO:0000256" key="3">
    <source>
        <dbReference type="ARBA" id="ARBA00022989"/>
    </source>
</evidence>
<evidence type="ECO:0000256" key="5">
    <source>
        <dbReference type="SAM" id="Phobius"/>
    </source>
</evidence>
<dbReference type="Pfam" id="PF20877">
    <property type="entry name" value="Anoctamin_N"/>
    <property type="match status" value="1"/>
</dbReference>
<comment type="subcellular location">
    <subcellularLocation>
        <location evidence="1">Membrane</location>
        <topology evidence="1">Multi-pass membrane protein</topology>
    </subcellularLocation>
</comment>
<dbReference type="Proteomes" id="UP000272025">
    <property type="component" value="Unassembled WGS sequence"/>
</dbReference>
<dbReference type="GO" id="GO:0005254">
    <property type="term" value="F:chloride channel activity"/>
    <property type="evidence" value="ECO:0007669"/>
    <property type="project" value="TreeGrafter"/>
</dbReference>
<dbReference type="Pfam" id="PF04547">
    <property type="entry name" value="Anoctamin"/>
    <property type="match status" value="1"/>
</dbReference>
<keyword evidence="4 5" id="KW-0472">Membrane</keyword>
<feature type="transmembrane region" description="Helical" evidence="5">
    <location>
        <begin position="613"/>
        <end position="635"/>
    </location>
</feature>
<dbReference type="STRING" id="1314773.A0A3N2PUK5"/>
<dbReference type="EMBL" id="ML119056">
    <property type="protein sequence ID" value="ROT38198.1"/>
    <property type="molecule type" value="Genomic_DNA"/>
</dbReference>
<accession>A0A3N2PUK5</accession>
<feature type="transmembrane region" description="Helical" evidence="5">
    <location>
        <begin position="381"/>
        <end position="400"/>
    </location>
</feature>
<keyword evidence="3 5" id="KW-1133">Transmembrane helix</keyword>
<dbReference type="GeneID" id="39581423"/>
<dbReference type="InterPro" id="IPR049452">
    <property type="entry name" value="Anoctamin_TM"/>
</dbReference>
<protein>
    <recommendedName>
        <fullName evidence="10">DUF590-domain-containing protein</fullName>
    </recommendedName>
</protein>
<evidence type="ECO:0000256" key="1">
    <source>
        <dbReference type="ARBA" id="ARBA00004141"/>
    </source>
</evidence>
<dbReference type="GO" id="GO:0016020">
    <property type="term" value="C:membrane"/>
    <property type="evidence" value="ECO:0007669"/>
    <property type="project" value="UniProtKB-SubCell"/>
</dbReference>
<gene>
    <name evidence="8" type="ORF">SODALDRAFT_340409</name>
</gene>
<evidence type="ECO:0008006" key="10">
    <source>
        <dbReference type="Google" id="ProtNLM"/>
    </source>
</evidence>
<feature type="transmembrane region" description="Helical" evidence="5">
    <location>
        <begin position="295"/>
        <end position="318"/>
    </location>
</feature>
<feature type="domain" description="Anoctamin transmembrane" evidence="6">
    <location>
        <begin position="184"/>
        <end position="649"/>
    </location>
</feature>
<organism evidence="8 9">
    <name type="scientific">Sodiomyces alkalinus (strain CBS 110278 / VKM F-3762 / F11)</name>
    <name type="common">Alkaliphilic filamentous fungus</name>
    <dbReference type="NCBI Taxonomy" id="1314773"/>
    <lineage>
        <taxon>Eukaryota</taxon>
        <taxon>Fungi</taxon>
        <taxon>Dikarya</taxon>
        <taxon>Ascomycota</taxon>
        <taxon>Pezizomycotina</taxon>
        <taxon>Sordariomycetes</taxon>
        <taxon>Hypocreomycetidae</taxon>
        <taxon>Glomerellales</taxon>
        <taxon>Plectosphaerellaceae</taxon>
        <taxon>Sodiomyces</taxon>
    </lineage>
</organism>
<dbReference type="GO" id="GO:0032541">
    <property type="term" value="C:cortical endoplasmic reticulum"/>
    <property type="evidence" value="ECO:0007669"/>
    <property type="project" value="TreeGrafter"/>
</dbReference>
<feature type="transmembrane region" description="Helical" evidence="5">
    <location>
        <begin position="578"/>
        <end position="601"/>
    </location>
</feature>
<dbReference type="InterPro" id="IPR049456">
    <property type="entry name" value="Anoctamin_N_fung"/>
</dbReference>
<name>A0A3N2PUK5_SODAK</name>
<evidence type="ECO:0000259" key="6">
    <source>
        <dbReference type="Pfam" id="PF04547"/>
    </source>
</evidence>
<feature type="transmembrane region" description="Helical" evidence="5">
    <location>
        <begin position="192"/>
        <end position="219"/>
    </location>
</feature>
<sequence>MDSLLKIPPSTPIIRPSIQTPGPYQETCNDKYVVKYNFADLDPEEATEELKTLLTDLEEAGLQTEVRAGYDETLLIFVKAPRELLGNTVYKSRVKDWLYGVVHDHPGGTKNTVVDAHYESEDILSVYHLVHWSKEHGGAGIHPGIGQWKNVEAIFPLHNQRANQKLLSHLSKRFFLTAEDLDKIRDIWGSKIAFYFAFLQTYLVFLIFPAVTGVVAWLALPKYSLVYAITTCVWCTVFVEYWKLREVDLSIRWRVRNVAQVKTNRPQFTWERVVTDCAGRKHYFFPKWKQVVRQLLQFPFFGIATAALGLLIVSVFAIEVLISESYEGPYKFYLEYLPTVLLAVALPYITSSLEGVASALTQYENHRTEDNHERALAQKVFVLNIVTNYLPILLTAFVYVPFGDDVVPWLEVLIGKVLGKVLGQQQFAKRPFQADGDRLRNEVIALVVTGQISGFFEENVVPFVRHRFSGWWREMRRLRHSRDGRGADLMSLFDDDPDEAAFLTRVRDQSMLRDYDVQEDIAEIVLQSGYLALFSPVWPLIPLGFLVNNWIELRSDFLKISIEHKRPHPVRTDGIGPWVYSLNMLSWLGSISTAAIVHMFSTSGWGPARWASLPITIFVGEHVFLLFRTLLCFLLNQLGSPQIREERSRLYATRLQRLEELEANKRNGLGLTAAERERRRSMRATGGDKLFTRQVEEGVSAAVGVDLIRRFKEAAESKKKK</sequence>
<dbReference type="RefSeq" id="XP_028466004.1">
    <property type="nucleotide sequence ID" value="XM_028612945.1"/>
</dbReference>
<evidence type="ECO:0000256" key="2">
    <source>
        <dbReference type="ARBA" id="ARBA00022692"/>
    </source>
</evidence>
<dbReference type="AlphaFoldDB" id="A0A3N2PUK5"/>
<reference evidence="8 9" key="1">
    <citation type="journal article" date="2018" name="Mol. Ecol.">
        <title>The obligate alkalophilic soda-lake fungus Sodiomyces alkalinus has shifted to a protein diet.</title>
        <authorList>
            <person name="Grum-Grzhimaylo A.A."/>
            <person name="Falkoski D.L."/>
            <person name="van den Heuvel J."/>
            <person name="Valero-Jimenez C.A."/>
            <person name="Min B."/>
            <person name="Choi I.G."/>
            <person name="Lipzen A."/>
            <person name="Daum C.G."/>
            <person name="Aanen D.K."/>
            <person name="Tsang A."/>
            <person name="Henrissat B."/>
            <person name="Bilanenko E.N."/>
            <person name="de Vries R.P."/>
            <person name="van Kan J.A.L."/>
            <person name="Grigoriev I.V."/>
            <person name="Debets A.J.M."/>
        </authorList>
    </citation>
    <scope>NUCLEOTIDE SEQUENCE [LARGE SCALE GENOMIC DNA]</scope>
    <source>
        <strain evidence="8 9">F11</strain>
    </source>
</reference>
<dbReference type="InterPro" id="IPR007632">
    <property type="entry name" value="Anoctamin"/>
</dbReference>
<dbReference type="PANTHER" id="PTHR12308">
    <property type="entry name" value="ANOCTAMIN"/>
    <property type="match status" value="1"/>
</dbReference>
<evidence type="ECO:0000256" key="4">
    <source>
        <dbReference type="ARBA" id="ARBA00023136"/>
    </source>
</evidence>
<proteinExistence type="predicted"/>
<feature type="transmembrane region" description="Helical" evidence="5">
    <location>
        <begin position="338"/>
        <end position="360"/>
    </location>
</feature>
<keyword evidence="2 5" id="KW-0812">Transmembrane</keyword>
<feature type="transmembrane region" description="Helical" evidence="5">
    <location>
        <begin position="225"/>
        <end position="244"/>
    </location>
</feature>
<evidence type="ECO:0000313" key="9">
    <source>
        <dbReference type="Proteomes" id="UP000272025"/>
    </source>
</evidence>
<dbReference type="OrthoDB" id="296386at2759"/>
<evidence type="ECO:0000313" key="8">
    <source>
        <dbReference type="EMBL" id="ROT38198.1"/>
    </source>
</evidence>